<feature type="domain" description="HTH luxR-type" evidence="7">
    <location>
        <begin position="239"/>
        <end position="304"/>
    </location>
</feature>
<reference evidence="9 10" key="1">
    <citation type="submission" date="2023-07" db="EMBL/GenBank/DDBJ databases">
        <title>Sorghum-associated microbial communities from plants grown in Nebraska, USA.</title>
        <authorList>
            <person name="Schachtman D."/>
        </authorList>
    </citation>
    <scope>NUCLEOTIDE SEQUENCE [LARGE SCALE GENOMIC DNA]</scope>
    <source>
        <strain evidence="9 10">4249</strain>
    </source>
</reference>
<keyword evidence="4" id="KW-0238">DNA-binding</keyword>
<dbReference type="PANTHER" id="PTHR48111">
    <property type="entry name" value="REGULATOR OF RPOS"/>
    <property type="match status" value="1"/>
</dbReference>
<evidence type="ECO:0000256" key="4">
    <source>
        <dbReference type="ARBA" id="ARBA00023125"/>
    </source>
</evidence>
<dbReference type="Gene3D" id="3.40.50.2300">
    <property type="match status" value="1"/>
</dbReference>
<dbReference type="Pfam" id="PF00072">
    <property type="entry name" value="Response_reg"/>
    <property type="match status" value="1"/>
</dbReference>
<dbReference type="Proteomes" id="UP001265700">
    <property type="component" value="Unassembled WGS sequence"/>
</dbReference>
<dbReference type="InterPro" id="IPR036388">
    <property type="entry name" value="WH-like_DNA-bd_sf"/>
</dbReference>
<proteinExistence type="predicted"/>
<dbReference type="PRINTS" id="PR00038">
    <property type="entry name" value="HTHLUXR"/>
</dbReference>
<dbReference type="Pfam" id="PF00196">
    <property type="entry name" value="GerE"/>
    <property type="match status" value="1"/>
</dbReference>
<name>A0ABU1WT18_9BURK</name>
<dbReference type="PANTHER" id="PTHR48111:SF1">
    <property type="entry name" value="TWO-COMPONENT RESPONSE REGULATOR ORR33"/>
    <property type="match status" value="1"/>
</dbReference>
<dbReference type="SMART" id="SM00421">
    <property type="entry name" value="HTH_LUXR"/>
    <property type="match status" value="1"/>
</dbReference>
<keyword evidence="10" id="KW-1185">Reference proteome</keyword>
<protein>
    <submittedName>
        <fullName evidence="9">CheY-like chemotaxis protein/DNA-binding CsgD family transcriptional regulator</fullName>
    </submittedName>
</protein>
<keyword evidence="2" id="KW-0902">Two-component regulatory system</keyword>
<evidence type="ECO:0000256" key="1">
    <source>
        <dbReference type="ARBA" id="ARBA00022553"/>
    </source>
</evidence>
<accession>A0ABU1WT18</accession>
<dbReference type="PROSITE" id="PS50110">
    <property type="entry name" value="RESPONSE_REGULATORY"/>
    <property type="match status" value="1"/>
</dbReference>
<dbReference type="InterPro" id="IPR016032">
    <property type="entry name" value="Sig_transdc_resp-reg_C-effctor"/>
</dbReference>
<dbReference type="Gene3D" id="1.10.10.10">
    <property type="entry name" value="Winged helix-like DNA-binding domain superfamily/Winged helix DNA-binding domain"/>
    <property type="match status" value="1"/>
</dbReference>
<comment type="caution">
    <text evidence="9">The sequence shown here is derived from an EMBL/GenBank/DDBJ whole genome shotgun (WGS) entry which is preliminary data.</text>
</comment>
<dbReference type="InterPro" id="IPR000792">
    <property type="entry name" value="Tscrpt_reg_LuxR_C"/>
</dbReference>
<dbReference type="PROSITE" id="PS00622">
    <property type="entry name" value="HTH_LUXR_1"/>
    <property type="match status" value="1"/>
</dbReference>
<dbReference type="InterPro" id="IPR039420">
    <property type="entry name" value="WalR-like"/>
</dbReference>
<feature type="modified residue" description="4-aspartylphosphate" evidence="6">
    <location>
        <position position="67"/>
    </location>
</feature>
<feature type="domain" description="Response regulatory" evidence="8">
    <location>
        <begin position="18"/>
        <end position="134"/>
    </location>
</feature>
<dbReference type="CDD" id="cd06170">
    <property type="entry name" value="LuxR_C_like"/>
    <property type="match status" value="1"/>
</dbReference>
<sequence length="307" mass="32965">MNPTPELSTPDTPSTPLVILVVDDAVDTLRMLGDALIGEGYLVLAARDAQEALARFEVTVPDGVLLDAVMPGMDGFALCRRIKQNPVWSHVPIVFMTGLSESDQILRGFASGGVDYVVKPLRIPEVMARLATHVRNARVARLAQAAVDVAGMGTVVLDAQGRVAWSSPQALAWMGMAFGTDTDTSSQATAWLNQALRSNEAMHDLGRQGRLLARNLGPGTLGESMLLLTLTPSDSPAAHRLRQVALTPRETEVLSWLAKGKTNRDIADILGMSHRTVNKHLEHVFEKLGVETRSAAAAIAGQLLPMI</sequence>
<evidence type="ECO:0000313" key="10">
    <source>
        <dbReference type="Proteomes" id="UP001265700"/>
    </source>
</evidence>
<evidence type="ECO:0000259" key="8">
    <source>
        <dbReference type="PROSITE" id="PS50110"/>
    </source>
</evidence>
<dbReference type="SMART" id="SM00448">
    <property type="entry name" value="REC"/>
    <property type="match status" value="1"/>
</dbReference>
<dbReference type="InterPro" id="IPR001789">
    <property type="entry name" value="Sig_transdc_resp-reg_receiver"/>
</dbReference>
<keyword evidence="5" id="KW-0804">Transcription</keyword>
<dbReference type="RefSeq" id="WP_310320513.1">
    <property type="nucleotide sequence ID" value="NZ_JAVDWU010000010.1"/>
</dbReference>
<dbReference type="EMBL" id="JAVDWU010000010">
    <property type="protein sequence ID" value="MDR7152101.1"/>
    <property type="molecule type" value="Genomic_DNA"/>
</dbReference>
<dbReference type="SUPFAM" id="SSF52172">
    <property type="entry name" value="CheY-like"/>
    <property type="match status" value="1"/>
</dbReference>
<gene>
    <name evidence="9" type="ORF">J2W49_004077</name>
</gene>
<evidence type="ECO:0000313" key="9">
    <source>
        <dbReference type="EMBL" id="MDR7152101.1"/>
    </source>
</evidence>
<dbReference type="PROSITE" id="PS50043">
    <property type="entry name" value="HTH_LUXR_2"/>
    <property type="match status" value="1"/>
</dbReference>
<dbReference type="SUPFAM" id="SSF46894">
    <property type="entry name" value="C-terminal effector domain of the bipartite response regulators"/>
    <property type="match status" value="1"/>
</dbReference>
<evidence type="ECO:0000256" key="3">
    <source>
        <dbReference type="ARBA" id="ARBA00023015"/>
    </source>
</evidence>
<evidence type="ECO:0000256" key="5">
    <source>
        <dbReference type="ARBA" id="ARBA00023163"/>
    </source>
</evidence>
<evidence type="ECO:0000259" key="7">
    <source>
        <dbReference type="PROSITE" id="PS50043"/>
    </source>
</evidence>
<dbReference type="InterPro" id="IPR011006">
    <property type="entry name" value="CheY-like_superfamily"/>
</dbReference>
<evidence type="ECO:0000256" key="2">
    <source>
        <dbReference type="ARBA" id="ARBA00023012"/>
    </source>
</evidence>
<evidence type="ECO:0000256" key="6">
    <source>
        <dbReference type="PROSITE-ProRule" id="PRU00169"/>
    </source>
</evidence>
<keyword evidence="1 6" id="KW-0597">Phosphoprotein</keyword>
<keyword evidence="3" id="KW-0805">Transcription regulation</keyword>
<organism evidence="9 10">
    <name type="scientific">Hydrogenophaga palleronii</name>
    <dbReference type="NCBI Taxonomy" id="65655"/>
    <lineage>
        <taxon>Bacteria</taxon>
        <taxon>Pseudomonadati</taxon>
        <taxon>Pseudomonadota</taxon>
        <taxon>Betaproteobacteria</taxon>
        <taxon>Burkholderiales</taxon>
        <taxon>Comamonadaceae</taxon>
        <taxon>Hydrogenophaga</taxon>
    </lineage>
</organism>